<reference evidence="8 9" key="1">
    <citation type="submission" date="2020-03" db="EMBL/GenBank/DDBJ databases">
        <title>Dissostichus mawsoni Genome sequencing and assembly.</title>
        <authorList>
            <person name="Park H."/>
        </authorList>
    </citation>
    <scope>NUCLEOTIDE SEQUENCE [LARGE SCALE GENOMIC DNA]</scope>
    <source>
        <strain evidence="8">DM0001</strain>
        <tissue evidence="8">Muscle</tissue>
    </source>
</reference>
<dbReference type="SMART" id="SM00174">
    <property type="entry name" value="RHO"/>
    <property type="match status" value="1"/>
</dbReference>
<evidence type="ECO:0000256" key="7">
    <source>
        <dbReference type="ARBA" id="ARBA00047660"/>
    </source>
</evidence>
<evidence type="ECO:0000256" key="4">
    <source>
        <dbReference type="ARBA" id="ARBA00022741"/>
    </source>
</evidence>
<keyword evidence="4" id="KW-0547">Nucleotide-binding</keyword>
<proteinExistence type="inferred from homology"/>
<comment type="catalytic activity">
    <reaction evidence="7">
        <text>GTP + H2O = GDP + phosphate + H(+)</text>
        <dbReference type="Rhea" id="RHEA:19669"/>
        <dbReference type="ChEBI" id="CHEBI:15377"/>
        <dbReference type="ChEBI" id="CHEBI:15378"/>
        <dbReference type="ChEBI" id="CHEBI:37565"/>
        <dbReference type="ChEBI" id="CHEBI:43474"/>
        <dbReference type="ChEBI" id="CHEBI:58189"/>
        <dbReference type="EC" id="3.6.5.2"/>
    </reaction>
    <physiologicalReaction direction="left-to-right" evidence="7">
        <dbReference type="Rhea" id="RHEA:19670"/>
    </physiologicalReaction>
</comment>
<protein>
    <recommendedName>
        <fullName evidence="3">small monomeric GTPase</fullName>
        <ecNumber evidence="3">3.6.5.2</ecNumber>
    </recommendedName>
</protein>
<keyword evidence="9" id="KW-1185">Reference proteome</keyword>
<dbReference type="InterPro" id="IPR050305">
    <property type="entry name" value="Small_GTPase_Rab"/>
</dbReference>
<dbReference type="EC" id="3.6.5.2" evidence="3"/>
<evidence type="ECO:0000256" key="3">
    <source>
        <dbReference type="ARBA" id="ARBA00011984"/>
    </source>
</evidence>
<evidence type="ECO:0000313" key="9">
    <source>
        <dbReference type="Proteomes" id="UP000518266"/>
    </source>
</evidence>
<keyword evidence="6" id="KW-0636">Prenylation</keyword>
<dbReference type="SMART" id="SM00175">
    <property type="entry name" value="RAB"/>
    <property type="match status" value="1"/>
</dbReference>
<organism evidence="8 9">
    <name type="scientific">Dissostichus mawsoni</name>
    <name type="common">Antarctic cod</name>
    <dbReference type="NCBI Taxonomy" id="36200"/>
    <lineage>
        <taxon>Eukaryota</taxon>
        <taxon>Metazoa</taxon>
        <taxon>Chordata</taxon>
        <taxon>Craniata</taxon>
        <taxon>Vertebrata</taxon>
        <taxon>Euteleostomi</taxon>
        <taxon>Actinopterygii</taxon>
        <taxon>Neopterygii</taxon>
        <taxon>Teleostei</taxon>
        <taxon>Neoteleostei</taxon>
        <taxon>Acanthomorphata</taxon>
        <taxon>Eupercaria</taxon>
        <taxon>Perciformes</taxon>
        <taxon>Notothenioidei</taxon>
        <taxon>Nototheniidae</taxon>
        <taxon>Dissostichus</taxon>
    </lineage>
</organism>
<dbReference type="InterPro" id="IPR001806">
    <property type="entry name" value="Small_GTPase"/>
</dbReference>
<dbReference type="PANTHER" id="PTHR47980">
    <property type="entry name" value="LD44762P"/>
    <property type="match status" value="1"/>
</dbReference>
<dbReference type="Proteomes" id="UP000518266">
    <property type="component" value="Unassembled WGS sequence"/>
</dbReference>
<dbReference type="GO" id="GO:0005525">
    <property type="term" value="F:GTP binding"/>
    <property type="evidence" value="ECO:0007669"/>
    <property type="project" value="UniProtKB-KW"/>
</dbReference>
<accession>A0A7J5XG60</accession>
<comment type="caution">
    <text evidence="8">The sequence shown here is derived from an EMBL/GenBank/DDBJ whole genome shotgun (WGS) entry which is preliminary data.</text>
</comment>
<evidence type="ECO:0000313" key="8">
    <source>
        <dbReference type="EMBL" id="KAF3835803.1"/>
    </source>
</evidence>
<keyword evidence="6" id="KW-0449">Lipoprotein</keyword>
<dbReference type="SUPFAM" id="SSF52540">
    <property type="entry name" value="P-loop containing nucleoside triphosphate hydrolases"/>
    <property type="match status" value="1"/>
</dbReference>
<evidence type="ECO:0000256" key="6">
    <source>
        <dbReference type="ARBA" id="ARBA00023289"/>
    </source>
</evidence>
<dbReference type="PROSITE" id="PS51419">
    <property type="entry name" value="RAB"/>
    <property type="match status" value="1"/>
</dbReference>
<dbReference type="Pfam" id="PF00071">
    <property type="entry name" value="Ras"/>
    <property type="match status" value="1"/>
</dbReference>
<evidence type="ECO:0000256" key="1">
    <source>
        <dbReference type="ARBA" id="ARBA00004635"/>
    </source>
</evidence>
<dbReference type="FunFam" id="3.40.50.300:FF:001447">
    <property type="entry name" value="Ras-related protein Rab-1B"/>
    <property type="match status" value="1"/>
</dbReference>
<dbReference type="PRINTS" id="PR00449">
    <property type="entry name" value="RASTRNSFRMNG"/>
</dbReference>
<name>A0A7J5XG60_DISMA</name>
<keyword evidence="5" id="KW-0342">GTP-binding</keyword>
<sequence>MAKADQRFGQRDGSDQNFDYMFKLLIIGNSSVGKTSFLNSFVSTVGIDFKVKTVYRNEKRIKLQIWDTQVRSVTAPSPLPTTVAPWLYTNVYITNEESFNAVRTGKRLSWKLVCMLFLATQIKTYSWDNAQVIMVETSATWTRRIIPAEKGKHLADQLGFEYYEASAKENINVQQVFERLVDIICVKMSERVDVEVPAAPGTKTTRLTDKPAQLPQKLVNFCRRRSECSSVFPIKLNVALEMF</sequence>
<dbReference type="SMART" id="SM00173">
    <property type="entry name" value="RAS"/>
    <property type="match status" value="1"/>
</dbReference>
<dbReference type="EMBL" id="JAAKFY010000025">
    <property type="protein sequence ID" value="KAF3835803.1"/>
    <property type="molecule type" value="Genomic_DNA"/>
</dbReference>
<dbReference type="AlphaFoldDB" id="A0A7J5XG60"/>
<dbReference type="Gene3D" id="3.40.50.300">
    <property type="entry name" value="P-loop containing nucleotide triphosphate hydrolases"/>
    <property type="match status" value="1"/>
</dbReference>
<dbReference type="InterPro" id="IPR027417">
    <property type="entry name" value="P-loop_NTPase"/>
</dbReference>
<evidence type="ECO:0000256" key="2">
    <source>
        <dbReference type="ARBA" id="ARBA00006270"/>
    </source>
</evidence>
<dbReference type="OrthoDB" id="9989112at2759"/>
<evidence type="ECO:0000256" key="5">
    <source>
        <dbReference type="ARBA" id="ARBA00023134"/>
    </source>
</evidence>
<comment type="subcellular location">
    <subcellularLocation>
        <location evidence="1">Membrane</location>
        <topology evidence="1">Lipid-anchor</topology>
    </subcellularLocation>
</comment>
<dbReference type="GO" id="GO:0016020">
    <property type="term" value="C:membrane"/>
    <property type="evidence" value="ECO:0007669"/>
    <property type="project" value="UniProtKB-SubCell"/>
</dbReference>
<dbReference type="GO" id="GO:0003925">
    <property type="term" value="F:G protein activity"/>
    <property type="evidence" value="ECO:0007669"/>
    <property type="project" value="UniProtKB-EC"/>
</dbReference>
<comment type="similarity">
    <text evidence="2">Belongs to the small GTPase superfamily. Rab family.</text>
</comment>
<gene>
    <name evidence="8" type="ORF">F7725_028361</name>
</gene>